<dbReference type="AlphaFoldDB" id="A0A401UWX7"/>
<comment type="similarity">
    <text evidence="1">Belongs to the AHA1 family.</text>
</comment>
<evidence type="ECO:0000313" key="4">
    <source>
        <dbReference type="Proteomes" id="UP000288246"/>
    </source>
</evidence>
<dbReference type="InterPro" id="IPR013538">
    <property type="entry name" value="ASHA1/2-like_C"/>
</dbReference>
<sequence>MTSTRHETEVVAPDDLPVVRLVREFDATPDRVFRAHVDPDLLLRWFGPADTQTRLDTWDCRSAGSYRYTHVSGPMELVSYGSFHEVVEPSSIVQTVAVEGMGDGVVLERYRFEPLPGGRTRLTVTTLAEDFTTRDQIVASGMEHGVREGHERLDALLADGSVA</sequence>
<accession>A0A401UWX7</accession>
<proteinExistence type="inferred from homology"/>
<dbReference type="Pfam" id="PF08327">
    <property type="entry name" value="AHSA1"/>
    <property type="match status" value="1"/>
</dbReference>
<evidence type="ECO:0000256" key="1">
    <source>
        <dbReference type="ARBA" id="ARBA00006817"/>
    </source>
</evidence>
<evidence type="ECO:0000259" key="2">
    <source>
        <dbReference type="Pfam" id="PF08327"/>
    </source>
</evidence>
<dbReference type="RefSeq" id="WP_124341715.1">
    <property type="nucleotide sequence ID" value="NZ_BHYL01000053.1"/>
</dbReference>
<keyword evidence="4" id="KW-1185">Reference proteome</keyword>
<comment type="caution">
    <text evidence="3">The sequence shown here is derived from an EMBL/GenBank/DDBJ whole genome shotgun (WGS) entry which is preliminary data.</text>
</comment>
<gene>
    <name evidence="3" type="ORF">CTKZ_07370</name>
</gene>
<dbReference type="OrthoDB" id="5185819at2"/>
<dbReference type="EMBL" id="BHYL01000053">
    <property type="protein sequence ID" value="GCD19175.1"/>
    <property type="molecule type" value="Genomic_DNA"/>
</dbReference>
<protein>
    <submittedName>
        <fullName evidence="3">Activator of HSP90 ATPase</fullName>
    </submittedName>
</protein>
<feature type="domain" description="Activator of Hsp90 ATPase homologue 1/2-like C-terminal" evidence="2">
    <location>
        <begin position="26"/>
        <end position="157"/>
    </location>
</feature>
<organism evidence="3 4">
    <name type="scientific">Cellulomonas algicola</name>
    <dbReference type="NCBI Taxonomy" id="2071633"/>
    <lineage>
        <taxon>Bacteria</taxon>
        <taxon>Bacillati</taxon>
        <taxon>Actinomycetota</taxon>
        <taxon>Actinomycetes</taxon>
        <taxon>Micrococcales</taxon>
        <taxon>Cellulomonadaceae</taxon>
        <taxon>Cellulomonas</taxon>
    </lineage>
</organism>
<dbReference type="InterPro" id="IPR023393">
    <property type="entry name" value="START-like_dom_sf"/>
</dbReference>
<name>A0A401UWX7_9CELL</name>
<reference evidence="3 4" key="1">
    <citation type="submission" date="2018-11" db="EMBL/GenBank/DDBJ databases">
        <title>Draft genome sequence of Cellulomonas takizawaensis strain TKZ-21.</title>
        <authorList>
            <person name="Yamamura H."/>
            <person name="Hayashi T."/>
            <person name="Hamada M."/>
            <person name="Serisawa Y."/>
            <person name="Matsuyama K."/>
            <person name="Nakagawa Y."/>
            <person name="Otoguro M."/>
            <person name="Yanagida F."/>
            <person name="Hayakawa M."/>
        </authorList>
    </citation>
    <scope>NUCLEOTIDE SEQUENCE [LARGE SCALE GENOMIC DNA]</scope>
    <source>
        <strain evidence="3 4">TKZ-21</strain>
    </source>
</reference>
<dbReference type="Proteomes" id="UP000288246">
    <property type="component" value="Unassembled WGS sequence"/>
</dbReference>
<evidence type="ECO:0000313" key="3">
    <source>
        <dbReference type="EMBL" id="GCD19175.1"/>
    </source>
</evidence>
<dbReference type="Gene3D" id="3.30.530.20">
    <property type="match status" value="1"/>
</dbReference>
<dbReference type="SUPFAM" id="SSF55961">
    <property type="entry name" value="Bet v1-like"/>
    <property type="match status" value="1"/>
</dbReference>